<dbReference type="EMBL" id="KN125273">
    <property type="protein sequence ID" value="KFO18935.1"/>
    <property type="molecule type" value="Genomic_DNA"/>
</dbReference>
<dbReference type="AlphaFoldDB" id="A0A091CP30"/>
<evidence type="ECO:0000313" key="2">
    <source>
        <dbReference type="Proteomes" id="UP000028990"/>
    </source>
</evidence>
<gene>
    <name evidence="1" type="ORF">H920_19669</name>
</gene>
<sequence length="83" mass="9291">MLVTSGCCSPHVWVVLSPVKYAKDQGVRSTDLEESLVPSSSEAQPRATDCDGIEKEGRATANWITDVVMAMLLQFYLWDWNQE</sequence>
<name>A0A091CP30_FUKDA</name>
<protein>
    <submittedName>
        <fullName evidence="1">Uncharacterized protein</fullName>
    </submittedName>
</protein>
<dbReference type="Proteomes" id="UP000028990">
    <property type="component" value="Unassembled WGS sequence"/>
</dbReference>
<reference evidence="1 2" key="1">
    <citation type="submission" date="2013-11" db="EMBL/GenBank/DDBJ databases">
        <title>The Damaraland mole rat (Fukomys damarensis) genome and evolution of African mole rats.</title>
        <authorList>
            <person name="Gladyshev V.N."/>
            <person name="Fang X."/>
        </authorList>
    </citation>
    <scope>NUCLEOTIDE SEQUENCE [LARGE SCALE GENOMIC DNA]</scope>
    <source>
        <tissue evidence="1">Liver</tissue>
    </source>
</reference>
<organism evidence="1 2">
    <name type="scientific">Fukomys damarensis</name>
    <name type="common">Damaraland mole rat</name>
    <name type="synonym">Cryptomys damarensis</name>
    <dbReference type="NCBI Taxonomy" id="885580"/>
    <lineage>
        <taxon>Eukaryota</taxon>
        <taxon>Metazoa</taxon>
        <taxon>Chordata</taxon>
        <taxon>Craniata</taxon>
        <taxon>Vertebrata</taxon>
        <taxon>Euteleostomi</taxon>
        <taxon>Mammalia</taxon>
        <taxon>Eutheria</taxon>
        <taxon>Euarchontoglires</taxon>
        <taxon>Glires</taxon>
        <taxon>Rodentia</taxon>
        <taxon>Hystricomorpha</taxon>
        <taxon>Bathyergidae</taxon>
        <taxon>Fukomys</taxon>
    </lineage>
</organism>
<proteinExistence type="predicted"/>
<evidence type="ECO:0000313" key="1">
    <source>
        <dbReference type="EMBL" id="KFO18935.1"/>
    </source>
</evidence>
<accession>A0A091CP30</accession>
<keyword evidence="2" id="KW-1185">Reference proteome</keyword>